<dbReference type="PANTHER" id="PTHR13954">
    <property type="entry name" value="IRE1-RELATED"/>
    <property type="match status" value="1"/>
</dbReference>
<proteinExistence type="predicted"/>
<dbReference type="GO" id="GO:0004674">
    <property type="term" value="F:protein serine/threonine kinase activity"/>
    <property type="evidence" value="ECO:0007669"/>
    <property type="project" value="InterPro"/>
</dbReference>
<evidence type="ECO:0000313" key="2">
    <source>
        <dbReference type="Proteomes" id="UP000827549"/>
    </source>
</evidence>
<dbReference type="AlphaFoldDB" id="A0AAF0YFP8"/>
<dbReference type="GO" id="GO:0070059">
    <property type="term" value="P:intrinsic apoptotic signaling pathway in response to endoplasmic reticulum stress"/>
    <property type="evidence" value="ECO:0007669"/>
    <property type="project" value="TreeGrafter"/>
</dbReference>
<keyword evidence="2" id="KW-1185">Reference proteome</keyword>
<evidence type="ECO:0000313" key="1">
    <source>
        <dbReference type="EMBL" id="WOO85818.1"/>
    </source>
</evidence>
<dbReference type="Proteomes" id="UP000827549">
    <property type="component" value="Chromosome 7"/>
</dbReference>
<dbReference type="RefSeq" id="XP_062631844.1">
    <property type="nucleotide sequence ID" value="XM_062775860.1"/>
</dbReference>
<dbReference type="GO" id="GO:0004521">
    <property type="term" value="F:RNA endonuclease activity"/>
    <property type="evidence" value="ECO:0007669"/>
    <property type="project" value="InterPro"/>
</dbReference>
<dbReference type="SUPFAM" id="SSF56112">
    <property type="entry name" value="Protein kinase-like (PK-like)"/>
    <property type="match status" value="2"/>
</dbReference>
<dbReference type="EMBL" id="CP086720">
    <property type="protein sequence ID" value="WOO85818.1"/>
    <property type="molecule type" value="Genomic_DNA"/>
</dbReference>
<dbReference type="GO" id="GO:0036498">
    <property type="term" value="P:IRE1-mediated unfolded protein response"/>
    <property type="evidence" value="ECO:0007669"/>
    <property type="project" value="TreeGrafter"/>
</dbReference>
<accession>A0AAF0YFP8</accession>
<dbReference type="InterPro" id="IPR011009">
    <property type="entry name" value="Kinase-like_dom_sf"/>
</dbReference>
<organism evidence="1 2">
    <name type="scientific">Vanrija pseudolonga</name>
    <dbReference type="NCBI Taxonomy" id="143232"/>
    <lineage>
        <taxon>Eukaryota</taxon>
        <taxon>Fungi</taxon>
        <taxon>Dikarya</taxon>
        <taxon>Basidiomycota</taxon>
        <taxon>Agaricomycotina</taxon>
        <taxon>Tremellomycetes</taxon>
        <taxon>Trichosporonales</taxon>
        <taxon>Trichosporonaceae</taxon>
        <taxon>Vanrija</taxon>
    </lineage>
</organism>
<reference evidence="1" key="1">
    <citation type="submission" date="2023-10" db="EMBL/GenBank/DDBJ databases">
        <authorList>
            <person name="Noh H."/>
        </authorList>
    </citation>
    <scope>NUCLEOTIDE SEQUENCE</scope>
    <source>
        <strain evidence="1">DUCC4014</strain>
    </source>
</reference>
<dbReference type="PANTHER" id="PTHR13954:SF6">
    <property type="entry name" value="NON-SPECIFIC SERINE_THREONINE PROTEIN KINASE"/>
    <property type="match status" value="1"/>
</dbReference>
<gene>
    <name evidence="1" type="ORF">LOC62_07G009304</name>
</gene>
<dbReference type="GO" id="GO:0051082">
    <property type="term" value="F:unfolded protein binding"/>
    <property type="evidence" value="ECO:0007669"/>
    <property type="project" value="TreeGrafter"/>
</dbReference>
<dbReference type="Gene3D" id="1.10.510.10">
    <property type="entry name" value="Transferase(Phosphotransferase) domain 1"/>
    <property type="match status" value="2"/>
</dbReference>
<dbReference type="GeneID" id="87812467"/>
<dbReference type="InterPro" id="IPR045133">
    <property type="entry name" value="IRE1/2-like"/>
</dbReference>
<name>A0AAF0YFP8_9TREE</name>
<protein>
    <recommendedName>
        <fullName evidence="3">Protein kinase domain-containing protein</fullName>
    </recommendedName>
</protein>
<evidence type="ECO:0008006" key="3">
    <source>
        <dbReference type="Google" id="ProtNLM"/>
    </source>
</evidence>
<dbReference type="GO" id="GO:1990604">
    <property type="term" value="C:IRE1-TRAF2-ASK1 complex"/>
    <property type="evidence" value="ECO:0007669"/>
    <property type="project" value="TreeGrafter"/>
</dbReference>
<sequence length="624" mass="71232">MRTLISRIEEETWDGDEPGHLTIWLYKDEHGVVHRVERPGRDDIRLKDLPEAPFEYMPKWNGSWVRASDEIIASPNVWIKHETVFVGYCFVSLASLTHAQRHNSVAYKTFELDVLQDLYHAPGHPCVVKYHGAAVNADGFVYGLVFDKLNVTLQDAIEDGRLIRRNKPNPFAVMRDVRQGLMYLRSLGYLYTDLDASNVMWRIDPTEEHPHGNWCLVDFAECYKEDQRLDWDLGVGGGIPIGSQYVPASHIGRSLARLRHHIYCGVELPYDSSWPGQEDEEEREVFDATQVEAAATLPCRLHNGPPKVYTGSMPGRYWRKISFSHMVQLSAPASTSTRKGLGWMVLYTGNETWLTHLTFKDIHGTIHRFVLNGRHHQLDELPDNPLDPALYNECLAFWREPWAVMSEEEARLDNKLWLKEASKFLGAWSSRQSARELDNLHVLQANPHRNLCTYIGAVVNEYGFVRYLAFEKLQATLAEVVCDVRSREADPHYQARFESIPLDATTVLRDICDAINHIRSLGYVYTDLHACNVMWRPAADDGSTPGAWCLIDFEHCYPVNDIKGIHPQPGKTLLELADIRTFRDLNGLTDYIYTGEWFPKVDDLFNAALQVAEGGVPGQEISEE</sequence>